<dbReference type="InterPro" id="IPR000160">
    <property type="entry name" value="GGDEF_dom"/>
</dbReference>
<keyword evidence="4" id="KW-1133">Transmembrane helix</keyword>
<dbReference type="AlphaFoldDB" id="A0A1H6FBJ0"/>
<dbReference type="SUPFAM" id="SSF55073">
    <property type="entry name" value="Nucleotide cyclase"/>
    <property type="match status" value="1"/>
</dbReference>
<evidence type="ECO:0000313" key="6">
    <source>
        <dbReference type="EMBL" id="SEH07462.1"/>
    </source>
</evidence>
<dbReference type="Pfam" id="PF00990">
    <property type="entry name" value="GGDEF"/>
    <property type="match status" value="1"/>
</dbReference>
<keyword evidence="4" id="KW-0472">Membrane</keyword>
<dbReference type="GO" id="GO:0052621">
    <property type="term" value="F:diguanylate cyclase activity"/>
    <property type="evidence" value="ECO:0007669"/>
    <property type="project" value="UniProtKB-EC"/>
</dbReference>
<evidence type="ECO:0000256" key="2">
    <source>
        <dbReference type="ARBA" id="ARBA00012528"/>
    </source>
</evidence>
<dbReference type="PANTHER" id="PTHR45138">
    <property type="entry name" value="REGULATORY COMPONENTS OF SENSORY TRANSDUCTION SYSTEM"/>
    <property type="match status" value="1"/>
</dbReference>
<dbReference type="InterPro" id="IPR029787">
    <property type="entry name" value="Nucleotide_cyclase"/>
</dbReference>
<dbReference type="PANTHER" id="PTHR45138:SF9">
    <property type="entry name" value="DIGUANYLATE CYCLASE DGCM-RELATED"/>
    <property type="match status" value="1"/>
</dbReference>
<dbReference type="FunFam" id="3.30.70.270:FF:000001">
    <property type="entry name" value="Diguanylate cyclase domain protein"/>
    <property type="match status" value="1"/>
</dbReference>
<evidence type="ECO:0000256" key="4">
    <source>
        <dbReference type="SAM" id="Phobius"/>
    </source>
</evidence>
<dbReference type="PROSITE" id="PS50887">
    <property type="entry name" value="GGDEF"/>
    <property type="match status" value="1"/>
</dbReference>
<dbReference type="Proteomes" id="UP000236724">
    <property type="component" value="Unassembled WGS sequence"/>
</dbReference>
<feature type="domain" description="GGDEF" evidence="5">
    <location>
        <begin position="385"/>
        <end position="522"/>
    </location>
</feature>
<feature type="transmembrane region" description="Helical" evidence="4">
    <location>
        <begin position="315"/>
        <end position="338"/>
    </location>
</feature>
<dbReference type="InterPro" id="IPR043128">
    <property type="entry name" value="Rev_trsase/Diguanyl_cyclase"/>
</dbReference>
<accession>A0A1H6FBJ0</accession>
<dbReference type="OrthoDB" id="9812260at2"/>
<evidence type="ECO:0000256" key="3">
    <source>
        <dbReference type="ARBA" id="ARBA00034247"/>
    </source>
</evidence>
<evidence type="ECO:0000313" key="7">
    <source>
        <dbReference type="Proteomes" id="UP000236724"/>
    </source>
</evidence>
<gene>
    <name evidence="6" type="primary">cph2_8</name>
    <name evidence="6" type="ORF">MBHS_03337</name>
</gene>
<reference evidence="6 7" key="1">
    <citation type="submission" date="2016-10" db="EMBL/GenBank/DDBJ databases">
        <authorList>
            <person name="de Groot N.N."/>
        </authorList>
    </citation>
    <scope>NUCLEOTIDE SEQUENCE [LARGE SCALE GENOMIC DNA]</scope>
    <source>
        <strain evidence="6">MBHS1</strain>
    </source>
</reference>
<comment type="cofactor">
    <cofactor evidence="1">
        <name>Mg(2+)</name>
        <dbReference type="ChEBI" id="CHEBI:18420"/>
    </cofactor>
</comment>
<dbReference type="SMART" id="SM00267">
    <property type="entry name" value="GGDEF"/>
    <property type="match status" value="1"/>
</dbReference>
<organism evidence="6 7">
    <name type="scientific">Candidatus Venteria ishoeyi</name>
    <dbReference type="NCBI Taxonomy" id="1899563"/>
    <lineage>
        <taxon>Bacteria</taxon>
        <taxon>Pseudomonadati</taxon>
        <taxon>Pseudomonadota</taxon>
        <taxon>Gammaproteobacteria</taxon>
        <taxon>Thiotrichales</taxon>
        <taxon>Thiotrichaceae</taxon>
        <taxon>Venteria</taxon>
    </lineage>
</organism>
<dbReference type="EC" id="2.7.7.65" evidence="2"/>
<sequence length="524" mass="59907">MESTVQAHTIISQKSLLLRFLIATLVPVILLCVSISVGILNLHKQYLLTQKEIHGTHIVHSLFDARLDLQRIRGISRIISSNETSNFDRQRHEIMAEFERHFNTPQWQTLSREFAIEKDVVTILQKVRHLYNTSTGTVSDSEIFERYTAMIEHFNSIILMVADRSHLILDSELETYYLMEIAVKQIPDLCEAFAIIRGLGGGMIAQGNGEEKEKELLQEKISIVHNQLQKFERTTAIIRKAAPETESFLINDQSTLNSIGVSFLQTCRSLTEATYSLSADHFFQHGSDVIMLLAETFHLTIERLETRLNQRLTKYLQLIIFTLVVSGITMMVIGYFSLSFYRLQRDTDRELERMSLTDPLTSIPNRRYLNMVFDSELQRARRNGKGIAFGLLDVDFFKRFNDTYGHHEGDLALQQVAGALKRSLQRAEDFYFRFGGEEFCILSRAASLTEAKNIGERIRATIEQCNIEHRENTVSPVVTVSLGIVFVPNVTTENLDGMIKQADERLYEAKNKGRNQCIAVTLNS</sequence>
<evidence type="ECO:0000256" key="1">
    <source>
        <dbReference type="ARBA" id="ARBA00001946"/>
    </source>
</evidence>
<dbReference type="InterPro" id="IPR050469">
    <property type="entry name" value="Diguanylate_Cyclase"/>
</dbReference>
<evidence type="ECO:0000259" key="5">
    <source>
        <dbReference type="PROSITE" id="PS50887"/>
    </source>
</evidence>
<dbReference type="EMBL" id="FMSV02000531">
    <property type="protein sequence ID" value="SEH07462.1"/>
    <property type="molecule type" value="Genomic_DNA"/>
</dbReference>
<proteinExistence type="predicted"/>
<name>A0A1H6FBJ0_9GAMM</name>
<keyword evidence="7" id="KW-1185">Reference proteome</keyword>
<dbReference type="RefSeq" id="WP_103921111.1">
    <property type="nucleotide sequence ID" value="NZ_FMSV02000531.1"/>
</dbReference>
<keyword evidence="4" id="KW-0812">Transmembrane</keyword>
<comment type="catalytic activity">
    <reaction evidence="3">
        <text>2 GTP = 3',3'-c-di-GMP + 2 diphosphate</text>
        <dbReference type="Rhea" id="RHEA:24898"/>
        <dbReference type="ChEBI" id="CHEBI:33019"/>
        <dbReference type="ChEBI" id="CHEBI:37565"/>
        <dbReference type="ChEBI" id="CHEBI:58805"/>
        <dbReference type="EC" id="2.7.7.65"/>
    </reaction>
</comment>
<feature type="transmembrane region" description="Helical" evidence="4">
    <location>
        <begin position="20"/>
        <end position="42"/>
    </location>
</feature>
<dbReference type="CDD" id="cd01949">
    <property type="entry name" value="GGDEF"/>
    <property type="match status" value="1"/>
</dbReference>
<protein>
    <recommendedName>
        <fullName evidence="2">diguanylate cyclase</fullName>
        <ecNumber evidence="2">2.7.7.65</ecNumber>
    </recommendedName>
</protein>
<dbReference type="Gene3D" id="3.30.70.270">
    <property type="match status" value="1"/>
</dbReference>
<dbReference type="NCBIfam" id="TIGR00254">
    <property type="entry name" value="GGDEF"/>
    <property type="match status" value="1"/>
</dbReference>